<organism evidence="1 2">
    <name type="scientific">Pisolithus tinctorius Marx 270</name>
    <dbReference type="NCBI Taxonomy" id="870435"/>
    <lineage>
        <taxon>Eukaryota</taxon>
        <taxon>Fungi</taxon>
        <taxon>Dikarya</taxon>
        <taxon>Basidiomycota</taxon>
        <taxon>Agaricomycotina</taxon>
        <taxon>Agaricomycetes</taxon>
        <taxon>Agaricomycetidae</taxon>
        <taxon>Boletales</taxon>
        <taxon>Sclerodermatineae</taxon>
        <taxon>Pisolithaceae</taxon>
        <taxon>Pisolithus</taxon>
    </lineage>
</organism>
<name>A0A0C3IJ92_PISTI</name>
<protein>
    <submittedName>
        <fullName evidence="1">Uncharacterized protein</fullName>
    </submittedName>
</protein>
<dbReference type="HOGENOM" id="CLU_1644416_0_0_1"/>
<reference evidence="2" key="2">
    <citation type="submission" date="2015-01" db="EMBL/GenBank/DDBJ databases">
        <title>Evolutionary Origins and Diversification of the Mycorrhizal Mutualists.</title>
        <authorList>
            <consortium name="DOE Joint Genome Institute"/>
            <consortium name="Mycorrhizal Genomics Consortium"/>
            <person name="Kohler A."/>
            <person name="Kuo A."/>
            <person name="Nagy L.G."/>
            <person name="Floudas D."/>
            <person name="Copeland A."/>
            <person name="Barry K.W."/>
            <person name="Cichocki N."/>
            <person name="Veneault-Fourrey C."/>
            <person name="LaButti K."/>
            <person name="Lindquist E.A."/>
            <person name="Lipzen A."/>
            <person name="Lundell T."/>
            <person name="Morin E."/>
            <person name="Murat C."/>
            <person name="Riley R."/>
            <person name="Ohm R."/>
            <person name="Sun H."/>
            <person name="Tunlid A."/>
            <person name="Henrissat B."/>
            <person name="Grigoriev I.V."/>
            <person name="Hibbett D.S."/>
            <person name="Martin F."/>
        </authorList>
    </citation>
    <scope>NUCLEOTIDE SEQUENCE [LARGE SCALE GENOMIC DNA]</scope>
    <source>
        <strain evidence="2">Marx 270</strain>
    </source>
</reference>
<proteinExistence type="predicted"/>
<gene>
    <name evidence="1" type="ORF">M404DRAFT_32654</name>
</gene>
<sequence>MSHEPSPAPLNPREEMLASESKEACGGIGESGLSAYVSAVNNEEEYRLRRTQILTPTSSNRPAISIWMTLCCDPRARRTAKRLTPDHLEGLTFPHISLSPRSPGFGSSSSSLLKLMPSSPPQGNLSLFFEPLSLLHQQPQRAWLMRRYKGCIAVWRRSACS</sequence>
<keyword evidence="2" id="KW-1185">Reference proteome</keyword>
<dbReference type="InParanoid" id="A0A0C3IJ92"/>
<dbReference type="Proteomes" id="UP000054217">
    <property type="component" value="Unassembled WGS sequence"/>
</dbReference>
<dbReference type="EMBL" id="KN832035">
    <property type="protein sequence ID" value="KIN97062.1"/>
    <property type="molecule type" value="Genomic_DNA"/>
</dbReference>
<evidence type="ECO:0000313" key="2">
    <source>
        <dbReference type="Proteomes" id="UP000054217"/>
    </source>
</evidence>
<dbReference type="AlphaFoldDB" id="A0A0C3IJ92"/>
<accession>A0A0C3IJ92</accession>
<reference evidence="1 2" key="1">
    <citation type="submission" date="2014-04" db="EMBL/GenBank/DDBJ databases">
        <authorList>
            <consortium name="DOE Joint Genome Institute"/>
            <person name="Kuo A."/>
            <person name="Kohler A."/>
            <person name="Costa M.D."/>
            <person name="Nagy L.G."/>
            <person name="Floudas D."/>
            <person name="Copeland A."/>
            <person name="Barry K.W."/>
            <person name="Cichocki N."/>
            <person name="Veneault-Fourrey C."/>
            <person name="LaButti K."/>
            <person name="Lindquist E.A."/>
            <person name="Lipzen A."/>
            <person name="Lundell T."/>
            <person name="Morin E."/>
            <person name="Murat C."/>
            <person name="Sun H."/>
            <person name="Tunlid A."/>
            <person name="Henrissat B."/>
            <person name="Grigoriev I.V."/>
            <person name="Hibbett D.S."/>
            <person name="Martin F."/>
            <person name="Nordberg H.P."/>
            <person name="Cantor M.N."/>
            <person name="Hua S.X."/>
        </authorList>
    </citation>
    <scope>NUCLEOTIDE SEQUENCE [LARGE SCALE GENOMIC DNA]</scope>
    <source>
        <strain evidence="1 2">Marx 270</strain>
    </source>
</reference>
<evidence type="ECO:0000313" key="1">
    <source>
        <dbReference type="EMBL" id="KIN97062.1"/>
    </source>
</evidence>